<organism evidence="1 2">
    <name type="scientific">Xylaria arbuscula</name>
    <dbReference type="NCBI Taxonomy" id="114810"/>
    <lineage>
        <taxon>Eukaryota</taxon>
        <taxon>Fungi</taxon>
        <taxon>Dikarya</taxon>
        <taxon>Ascomycota</taxon>
        <taxon>Pezizomycotina</taxon>
        <taxon>Sordariomycetes</taxon>
        <taxon>Xylariomycetidae</taxon>
        <taxon>Xylariales</taxon>
        <taxon>Xylariaceae</taxon>
        <taxon>Xylaria</taxon>
    </lineage>
</organism>
<dbReference type="Gene3D" id="3.40.50.1820">
    <property type="entry name" value="alpha/beta hydrolase"/>
    <property type="match status" value="1"/>
</dbReference>
<evidence type="ECO:0000313" key="1">
    <source>
        <dbReference type="EMBL" id="KAJ3578370.1"/>
    </source>
</evidence>
<proteinExistence type="predicted"/>
<gene>
    <name evidence="1" type="ORF">NPX13_g2190</name>
</gene>
<dbReference type="Proteomes" id="UP001148614">
    <property type="component" value="Unassembled WGS sequence"/>
</dbReference>
<name>A0A9W8NK30_9PEZI</name>
<dbReference type="AlphaFoldDB" id="A0A9W8NK30"/>
<protein>
    <recommendedName>
        <fullName evidence="3">Alpha/beta hydrolase fold-3 domain-containing protein</fullName>
    </recommendedName>
</protein>
<reference evidence="1" key="1">
    <citation type="submission" date="2022-07" db="EMBL/GenBank/DDBJ databases">
        <title>Genome Sequence of Xylaria arbuscula.</title>
        <authorList>
            <person name="Buettner E."/>
        </authorList>
    </citation>
    <scope>NUCLEOTIDE SEQUENCE</scope>
    <source>
        <strain evidence="1">VT107</strain>
    </source>
</reference>
<dbReference type="EMBL" id="JANPWZ010000223">
    <property type="protein sequence ID" value="KAJ3578370.1"/>
    <property type="molecule type" value="Genomic_DNA"/>
</dbReference>
<accession>A0A9W8NK30</accession>
<evidence type="ECO:0008006" key="3">
    <source>
        <dbReference type="Google" id="ProtNLM"/>
    </source>
</evidence>
<keyword evidence="2" id="KW-1185">Reference proteome</keyword>
<comment type="caution">
    <text evidence="1">The sequence shown here is derived from an EMBL/GenBank/DDBJ whole genome shotgun (WGS) entry which is preliminary data.</text>
</comment>
<evidence type="ECO:0000313" key="2">
    <source>
        <dbReference type="Proteomes" id="UP001148614"/>
    </source>
</evidence>
<dbReference type="InterPro" id="IPR029058">
    <property type="entry name" value="AB_hydrolase_fold"/>
</dbReference>
<sequence length="392" mass="44263">MEYTSTEKRNARLQDLVALLLSVPRDNFDPFDIYRSTYDSAGHSIGVDILIPRANPSCNPRPVLVRIHGGFLVGSSPVSKLHYTRYLAYTMCCLFQVTGSSLFPAWFSKWVLDWAEAQSAIIISPDYRLLPEVKGVDILRDIEAFWKWFHSDGPSRHLASVGRHDITLNKNQLLLLGESAGKTKTRPRETDWRHILMYTIGGYLAIQSILSGFARPTALVVLYPMIDMKADHYTKEYSKPIVGVPNFPNKTIDDFLETLSTRTAISEADPPERLDLALASVQTGRFLELLGDEPELFILDRIRGGKFASKSENQPVFPSFFLLHGDQDSAVPAEGSRRFLEILDKVDPAAKYRVAYQPGDHGFDAQATLEDEWLREGLDWVLSQWLVDTSKL</sequence>
<dbReference type="SUPFAM" id="SSF53474">
    <property type="entry name" value="alpha/beta-Hydrolases"/>
    <property type="match status" value="1"/>
</dbReference>
<dbReference type="GO" id="GO:0016787">
    <property type="term" value="F:hydrolase activity"/>
    <property type="evidence" value="ECO:0007669"/>
    <property type="project" value="InterPro"/>
</dbReference>